<gene>
    <name evidence="4" type="ORF">IE81DRAFT_344904</name>
</gene>
<keyword evidence="1" id="KW-0677">Repeat</keyword>
<evidence type="ECO:0000256" key="3">
    <source>
        <dbReference type="SAM" id="MobiDB-lite"/>
    </source>
</evidence>
<accession>A0A316W8W2</accession>
<dbReference type="EMBL" id="KZ819356">
    <property type="protein sequence ID" value="PWN45211.1"/>
    <property type="molecule type" value="Genomic_DNA"/>
</dbReference>
<feature type="compositionally biased region" description="Polar residues" evidence="3">
    <location>
        <begin position="1390"/>
        <end position="1402"/>
    </location>
</feature>
<feature type="compositionally biased region" description="Low complexity" evidence="3">
    <location>
        <begin position="1187"/>
        <end position="1196"/>
    </location>
</feature>
<keyword evidence="5" id="KW-1185">Reference proteome</keyword>
<dbReference type="Pfam" id="PF13516">
    <property type="entry name" value="LRR_6"/>
    <property type="match status" value="2"/>
</dbReference>
<evidence type="ECO:0000313" key="4">
    <source>
        <dbReference type="EMBL" id="PWN45211.1"/>
    </source>
</evidence>
<dbReference type="InParanoid" id="A0A316W8W2"/>
<dbReference type="InterPro" id="IPR001611">
    <property type="entry name" value="Leu-rich_rpt"/>
</dbReference>
<feature type="compositionally biased region" description="Basic and acidic residues" evidence="3">
    <location>
        <begin position="696"/>
        <end position="710"/>
    </location>
</feature>
<organism evidence="4 5">
    <name type="scientific">Ceraceosorus guamensis</name>
    <dbReference type="NCBI Taxonomy" id="1522189"/>
    <lineage>
        <taxon>Eukaryota</taxon>
        <taxon>Fungi</taxon>
        <taxon>Dikarya</taxon>
        <taxon>Basidiomycota</taxon>
        <taxon>Ustilaginomycotina</taxon>
        <taxon>Exobasidiomycetes</taxon>
        <taxon>Ceraceosorales</taxon>
        <taxon>Ceraceosoraceae</taxon>
        <taxon>Ceraceosorus</taxon>
    </lineage>
</organism>
<feature type="region of interest" description="Disordered" evidence="3">
    <location>
        <begin position="1160"/>
        <end position="1294"/>
    </location>
</feature>
<feature type="region of interest" description="Disordered" evidence="3">
    <location>
        <begin position="696"/>
        <end position="757"/>
    </location>
</feature>
<protein>
    <submittedName>
        <fullName evidence="4">RNI-like protein</fullName>
    </submittedName>
</protein>
<feature type="compositionally biased region" description="Basic and acidic residues" evidence="3">
    <location>
        <begin position="1263"/>
        <end position="1278"/>
    </location>
</feature>
<evidence type="ECO:0000313" key="5">
    <source>
        <dbReference type="Proteomes" id="UP000245783"/>
    </source>
</evidence>
<feature type="compositionally biased region" description="Polar residues" evidence="3">
    <location>
        <begin position="1328"/>
        <end position="1348"/>
    </location>
</feature>
<feature type="compositionally biased region" description="Low complexity" evidence="3">
    <location>
        <begin position="711"/>
        <end position="728"/>
    </location>
</feature>
<dbReference type="SUPFAM" id="SSF52047">
    <property type="entry name" value="RNI-like"/>
    <property type="match status" value="1"/>
</dbReference>
<dbReference type="SUPFAM" id="SSF89009">
    <property type="entry name" value="GAT-like domain"/>
    <property type="match status" value="1"/>
</dbReference>
<dbReference type="PANTHER" id="PTHR24111">
    <property type="entry name" value="LEUCINE-RICH REPEAT-CONTAINING PROTEIN 34"/>
    <property type="match status" value="1"/>
</dbReference>
<dbReference type="RefSeq" id="XP_025372371.1">
    <property type="nucleotide sequence ID" value="XM_025515859.1"/>
</dbReference>
<evidence type="ECO:0000256" key="2">
    <source>
        <dbReference type="SAM" id="Coils"/>
    </source>
</evidence>
<feature type="compositionally biased region" description="Low complexity" evidence="3">
    <location>
        <begin position="1210"/>
        <end position="1220"/>
    </location>
</feature>
<feature type="compositionally biased region" description="Polar residues" evidence="3">
    <location>
        <begin position="51"/>
        <end position="60"/>
    </location>
</feature>
<dbReference type="InterPro" id="IPR038425">
    <property type="entry name" value="GAT_sf"/>
</dbReference>
<reference evidence="4 5" key="1">
    <citation type="journal article" date="2018" name="Mol. Biol. Evol.">
        <title>Broad Genomic Sampling Reveals a Smut Pathogenic Ancestry of the Fungal Clade Ustilaginomycotina.</title>
        <authorList>
            <person name="Kijpornyongpan T."/>
            <person name="Mondo S.J."/>
            <person name="Barry K."/>
            <person name="Sandor L."/>
            <person name="Lee J."/>
            <person name="Lipzen A."/>
            <person name="Pangilinan J."/>
            <person name="LaButti K."/>
            <person name="Hainaut M."/>
            <person name="Henrissat B."/>
            <person name="Grigoriev I.V."/>
            <person name="Spatafora J.W."/>
            <person name="Aime M.C."/>
        </authorList>
    </citation>
    <scope>NUCLEOTIDE SEQUENCE [LARGE SCALE GENOMIC DNA]</scope>
    <source>
        <strain evidence="4 5">MCA 4658</strain>
    </source>
</reference>
<dbReference type="OrthoDB" id="120976at2759"/>
<dbReference type="SMART" id="SM00368">
    <property type="entry name" value="LRR_RI"/>
    <property type="match status" value="7"/>
</dbReference>
<feature type="compositionally biased region" description="Basic and acidic residues" evidence="3">
    <location>
        <begin position="32"/>
        <end position="44"/>
    </location>
</feature>
<evidence type="ECO:0000256" key="1">
    <source>
        <dbReference type="ARBA" id="ARBA00022737"/>
    </source>
</evidence>
<dbReference type="Proteomes" id="UP000245783">
    <property type="component" value="Unassembled WGS sequence"/>
</dbReference>
<feature type="compositionally biased region" description="Low complexity" evidence="3">
    <location>
        <begin position="1363"/>
        <end position="1375"/>
    </location>
</feature>
<dbReference type="InterPro" id="IPR032675">
    <property type="entry name" value="LRR_dom_sf"/>
</dbReference>
<feature type="compositionally biased region" description="Basic and acidic residues" evidence="3">
    <location>
        <begin position="499"/>
        <end position="519"/>
    </location>
</feature>
<dbReference type="PANTHER" id="PTHR24111:SF0">
    <property type="entry name" value="LEUCINE-RICH REPEAT-CONTAINING PROTEIN"/>
    <property type="match status" value="1"/>
</dbReference>
<feature type="compositionally biased region" description="Low complexity" evidence="3">
    <location>
        <begin position="256"/>
        <end position="271"/>
    </location>
</feature>
<feature type="compositionally biased region" description="Polar residues" evidence="3">
    <location>
        <begin position="1245"/>
        <end position="1260"/>
    </location>
</feature>
<feature type="region of interest" description="Disordered" evidence="3">
    <location>
        <begin position="1307"/>
        <end position="1415"/>
    </location>
</feature>
<feature type="region of interest" description="Disordered" evidence="3">
    <location>
        <begin position="664"/>
        <end position="683"/>
    </location>
</feature>
<feature type="compositionally biased region" description="Polar residues" evidence="3">
    <location>
        <begin position="115"/>
        <end position="125"/>
    </location>
</feature>
<proteinExistence type="predicted"/>
<sequence>MSSAGLHGADQPVSRNEEEATSAAGHGGDYSGPHKPDGLGVKDELAEDAETNLSSATETPSGHADDRVVGTEIEPPRSAVSEDPTANLASLQAPAAPTITIDSQSQQADLLDGSNAPTAGPSTAINDVYSAPPSIRKRRMPPGGPKGILKPAPPPSKTFSFRRDILQSLNTRLAQGGVGVQVPVPAGSSLSALSGSAQGTAQAAGNLIGGVFKRLGGLAAGVAAPGMGVDEQARSASRPFASSNTGAPSQRGGVALNSPTTTSSPASSAFSEASLLPTNTLPAPASSPRPLRRVQFRVNSMRITYPIHGSIAPGDEDATRKRVEKEHREWLRQRKEMAWAVPELEKLYRDCCRTREEYPLKKMRAVFEDAQRSAPPALRTMDLSFVPLDRAAIEPISDLLSIDFGLQKLVLENCGLTDDGLKSILHALLVSGTLPTLSLAANRRIKYHGWRFVGIFMRRARALRYLDLSENSINKASLEHITGAIARSTPLLKGSGDNEDSKDASAPEGKASDAERPGMDDIVARDDEFDDEGQPLMPDAELLRERQNKSSGIDAANGCDDETLVSGVISLRLENCNLKTSSLEALSAAVRYSDLRHLSLRRNRIAQLGAVALALMLKDYPDTLSSQRPEVKSAMYAPSVGQHERRQSTGLSLDQRLHAATQGMNSASNGAHHTSAAHALDGRESVPYAVRSSKLVREADSAGTHDRGREAASSQASSSGAARSYSPSLPEVPLMDSSPGGGVTSRRRPISSDKDTAAALREAASSTLVDNGEASEDNSLHSHDLVSTALLSPGKEIERTLSLAAEAQVRANAAPSQTEEEAIALFQAKRAKRILADMPRVGNLLTLDLKGNDIRGGVTYLAQALKKNRTLRVLNLGDNNIDMSGLIAVADALKYNSTLETLDMSHNPCAGPGSEGITQLRVAFALNSNVKRLFLNDTDLSSEGAIALAEYLPESRSLIHLDLTENLEIDIAGVMALAVASKQNKTLRCLDVTIPPNEPDFARLSRDIMQSCVRNTEAAQRKALKRGIKRPIPTPIHRSVVALSLERQRAMEAAKAAEAQAAQAQATMNAGSALISAATECRNVLRDLLRGEEERKKETLEKTAEPASADFVRDLLRQASSLRKRVVRAVSELGEGSMLDQLLTLNDELEQVSGQLADLYQSGPESAGPRINIKSDAGSTDSEVSHRASPAAASHTSHSDQHLGMPVIESGLSSPSFSIGSDEDEDEAQLTMSSIDNRSDGASALSETATSVADTSTESSVKAAREEIPEDLRDEDAAHSPTTGRAKGQLSEEGELFRKAVALHLEDEDDDDDENEGQSVAAADEPVDSSQQPTKPSVVSDSSITNEPASLLGVDVGRRRRSSNASSDSGASSLRQDLPESGEELRAELLSTNVPRSSSHSSGLVAAADDEASRS</sequence>
<feature type="compositionally biased region" description="Acidic residues" evidence="3">
    <location>
        <begin position="1307"/>
        <end position="1316"/>
    </location>
</feature>
<dbReference type="InterPro" id="IPR052201">
    <property type="entry name" value="LRR-containing_regulator"/>
</dbReference>
<feature type="region of interest" description="Disordered" evidence="3">
    <location>
        <begin position="233"/>
        <end position="271"/>
    </location>
</feature>
<dbReference type="GeneID" id="37037729"/>
<feature type="region of interest" description="Disordered" evidence="3">
    <location>
        <begin position="489"/>
        <end position="519"/>
    </location>
</feature>
<keyword evidence="2" id="KW-0175">Coiled coil</keyword>
<feature type="coiled-coil region" evidence="2">
    <location>
        <begin position="1040"/>
        <end position="1067"/>
    </location>
</feature>
<dbReference type="Gene3D" id="1.20.58.160">
    <property type="match status" value="1"/>
</dbReference>
<feature type="region of interest" description="Disordered" evidence="3">
    <location>
        <begin position="1"/>
        <end position="156"/>
    </location>
</feature>
<dbReference type="Gene3D" id="3.80.10.10">
    <property type="entry name" value="Ribonuclease Inhibitor"/>
    <property type="match status" value="4"/>
</dbReference>
<name>A0A316W8W2_9BASI</name>